<dbReference type="PROSITE" id="PS50887">
    <property type="entry name" value="GGDEF"/>
    <property type="match status" value="1"/>
</dbReference>
<feature type="transmembrane region" description="Helical" evidence="5">
    <location>
        <begin position="225"/>
        <end position="246"/>
    </location>
</feature>
<dbReference type="InterPro" id="IPR029787">
    <property type="entry name" value="Nucleotide_cyclase"/>
</dbReference>
<keyword evidence="5" id="KW-1133">Transmembrane helix</keyword>
<comment type="caution">
    <text evidence="7">The sequence shown here is derived from an EMBL/GenBank/DDBJ whole genome shotgun (WGS) entry which is preliminary data.</text>
</comment>
<feature type="transmembrane region" description="Helical" evidence="5">
    <location>
        <begin position="266"/>
        <end position="285"/>
    </location>
</feature>
<dbReference type="EC" id="2.7.7.65" evidence="3"/>
<keyword evidence="5" id="KW-0472">Membrane</keyword>
<evidence type="ECO:0000256" key="3">
    <source>
        <dbReference type="ARBA" id="ARBA00012528"/>
    </source>
</evidence>
<dbReference type="FunFam" id="3.30.70.270:FF:000001">
    <property type="entry name" value="Diguanylate cyclase domain protein"/>
    <property type="match status" value="1"/>
</dbReference>
<dbReference type="Proteomes" id="UP000321110">
    <property type="component" value="Unassembled WGS sequence"/>
</dbReference>
<comment type="subcellular location">
    <subcellularLocation>
        <location evidence="2">Cell inner membrane</location>
    </subcellularLocation>
</comment>
<proteinExistence type="predicted"/>
<dbReference type="EMBL" id="SSFO01000020">
    <property type="protein sequence ID" value="TXI35647.1"/>
    <property type="molecule type" value="Genomic_DNA"/>
</dbReference>
<evidence type="ECO:0000256" key="4">
    <source>
        <dbReference type="ARBA" id="ARBA00034247"/>
    </source>
</evidence>
<dbReference type="PANTHER" id="PTHR45138">
    <property type="entry name" value="REGULATORY COMPONENTS OF SENSORY TRANSDUCTION SYSTEM"/>
    <property type="match status" value="1"/>
</dbReference>
<accession>A0A5C7WD01</accession>
<dbReference type="GO" id="GO:0052621">
    <property type="term" value="F:diguanylate cyclase activity"/>
    <property type="evidence" value="ECO:0007669"/>
    <property type="project" value="UniProtKB-EC"/>
</dbReference>
<dbReference type="GO" id="GO:0005886">
    <property type="term" value="C:plasma membrane"/>
    <property type="evidence" value="ECO:0007669"/>
    <property type="project" value="UniProtKB-SubCell"/>
</dbReference>
<dbReference type="NCBIfam" id="TIGR00254">
    <property type="entry name" value="GGDEF"/>
    <property type="match status" value="1"/>
</dbReference>
<name>A0A5C7WD01_AQUAC</name>
<protein>
    <recommendedName>
        <fullName evidence="3">diguanylate cyclase</fullName>
        <ecNumber evidence="3">2.7.7.65</ecNumber>
    </recommendedName>
</protein>
<sequence>MPPLARLQPFTLYAILLLLTVGLTLAGIFTRAFESLALFWPVNAILLGLLLRHPPLARPLGWGLLYLGMLATDIATGNGWEKALWLNLCNLGLILVGWLLLRRQSRAVLRLAQPQGLLLLFLACVSGAAVAATLASLESSGWNVWLIWFGEQFSTGLLLLPAILSAPDHPWRSLRYLLRRITAADLWPLLALGLALAAMLLIGGPGAVVFPLLPLLWCAMRFRPFVVALLGLVSGVTEVLMTAGNLAHFGVLNDGASVDTLTSARLGIAILVLGPLWVASVNTLNRRLMARLYRRANHDFLTGTLNRSALSQRAEELLEHRRRHSDEPPVAVLLLDLDHFKLINDRHGHATGDRVLRSFARLLHEQLRQQDLLARLGGEEFAVVLPGIALDEARLIAERLRRRVEAMILATNDGESLHVTVSIGVSQLRPEDDDGSLDQVLERADEALYRAKANGRNRVELSADEAPEPPAR</sequence>
<feature type="domain" description="GGDEF" evidence="6">
    <location>
        <begin position="328"/>
        <end position="464"/>
    </location>
</feature>
<dbReference type="InterPro" id="IPR050469">
    <property type="entry name" value="Diguanylate_Cyclase"/>
</dbReference>
<feature type="transmembrane region" description="Helical" evidence="5">
    <location>
        <begin position="186"/>
        <end position="213"/>
    </location>
</feature>
<feature type="transmembrane region" description="Helical" evidence="5">
    <location>
        <begin position="116"/>
        <end position="137"/>
    </location>
</feature>
<dbReference type="Gene3D" id="3.30.70.270">
    <property type="match status" value="1"/>
</dbReference>
<evidence type="ECO:0000256" key="2">
    <source>
        <dbReference type="ARBA" id="ARBA00004533"/>
    </source>
</evidence>
<dbReference type="AlphaFoldDB" id="A0A5C7WD01"/>
<dbReference type="SMART" id="SM00267">
    <property type="entry name" value="GGDEF"/>
    <property type="match status" value="1"/>
</dbReference>
<dbReference type="PANTHER" id="PTHR45138:SF9">
    <property type="entry name" value="DIGUANYLATE CYCLASE DGCM-RELATED"/>
    <property type="match status" value="1"/>
</dbReference>
<evidence type="ECO:0000313" key="7">
    <source>
        <dbReference type="EMBL" id="TXI35647.1"/>
    </source>
</evidence>
<dbReference type="Pfam" id="PF00990">
    <property type="entry name" value="GGDEF"/>
    <property type="match status" value="1"/>
</dbReference>
<comment type="cofactor">
    <cofactor evidence="1">
        <name>Mg(2+)</name>
        <dbReference type="ChEBI" id="CHEBI:18420"/>
    </cofactor>
</comment>
<dbReference type="CDD" id="cd01949">
    <property type="entry name" value="GGDEF"/>
    <property type="match status" value="1"/>
</dbReference>
<evidence type="ECO:0000259" key="6">
    <source>
        <dbReference type="PROSITE" id="PS50887"/>
    </source>
</evidence>
<comment type="catalytic activity">
    <reaction evidence="4">
        <text>2 GTP = 3',3'-c-di-GMP + 2 diphosphate</text>
        <dbReference type="Rhea" id="RHEA:24898"/>
        <dbReference type="ChEBI" id="CHEBI:33019"/>
        <dbReference type="ChEBI" id="CHEBI:37565"/>
        <dbReference type="ChEBI" id="CHEBI:58805"/>
        <dbReference type="EC" id="2.7.7.65"/>
    </reaction>
</comment>
<gene>
    <name evidence="7" type="ORF">E6Q69_01080</name>
</gene>
<evidence type="ECO:0000313" key="8">
    <source>
        <dbReference type="Proteomes" id="UP000321110"/>
    </source>
</evidence>
<dbReference type="InterPro" id="IPR043128">
    <property type="entry name" value="Rev_trsase/Diguanyl_cyclase"/>
</dbReference>
<organism evidence="7 8">
    <name type="scientific">Aquipseudomonas alcaligenes</name>
    <name type="common">Pseudomonas alcaligenes</name>
    <dbReference type="NCBI Taxonomy" id="43263"/>
    <lineage>
        <taxon>Bacteria</taxon>
        <taxon>Pseudomonadati</taxon>
        <taxon>Pseudomonadota</taxon>
        <taxon>Gammaproteobacteria</taxon>
        <taxon>Pseudomonadales</taxon>
        <taxon>Pseudomonadaceae</taxon>
        <taxon>Aquipseudomonas</taxon>
    </lineage>
</organism>
<evidence type="ECO:0000256" key="1">
    <source>
        <dbReference type="ARBA" id="ARBA00001946"/>
    </source>
</evidence>
<feature type="transmembrane region" description="Helical" evidence="5">
    <location>
        <begin position="12"/>
        <end position="29"/>
    </location>
</feature>
<dbReference type="SUPFAM" id="SSF55073">
    <property type="entry name" value="Nucleotide cyclase"/>
    <property type="match status" value="1"/>
</dbReference>
<keyword evidence="5" id="KW-0812">Transmembrane</keyword>
<feature type="transmembrane region" description="Helical" evidence="5">
    <location>
        <begin position="36"/>
        <end position="53"/>
    </location>
</feature>
<reference evidence="7 8" key="1">
    <citation type="submission" date="2018-09" db="EMBL/GenBank/DDBJ databases">
        <title>Metagenome Assembled Genomes from an Advanced Water Purification Facility.</title>
        <authorList>
            <person name="Stamps B.W."/>
            <person name="Spear J.R."/>
        </authorList>
    </citation>
    <scope>NUCLEOTIDE SEQUENCE [LARGE SCALE GENOMIC DNA]</scope>
    <source>
        <strain evidence="7">Bin_52_1</strain>
    </source>
</reference>
<evidence type="ECO:0000256" key="5">
    <source>
        <dbReference type="SAM" id="Phobius"/>
    </source>
</evidence>
<feature type="transmembrane region" description="Helical" evidence="5">
    <location>
        <begin position="83"/>
        <end position="101"/>
    </location>
</feature>
<dbReference type="InterPro" id="IPR000160">
    <property type="entry name" value="GGDEF_dom"/>
</dbReference>